<keyword evidence="4" id="KW-1185">Reference proteome</keyword>
<sequence>MRKAILLSVPVASAMIDWTPANLHLPASLASLLHPISKTDTKAVEDVVNAAWTKSQILSIEVEPVPADVRQLIDVDELQTEALVSGSEPGHAGKIEDANVDFLSRFIPPRPTVAKGDPNAPISSPTSVPDLERLIAGEVIATAATIDDSGLLADEYLPVTDNDSGDATTAPNDAGAASAKEGTADVPVAHDIASQLKEEIQTQRQQTSYSAGFADCFHSTLQYFYRPGSQDVHAETNDNLTNHNGPSTLHSFRKLVVPDSHFQWIVFGTSFTVTLLLLFLRALIIRQRNQRKCHNAATTDLEWSKLTIAGTEVGHVKRKTLRRGESVWVLVKDSVDGQERMEKVCLEDSVGVRGREVWSDAH</sequence>
<proteinExistence type="predicted"/>
<feature type="region of interest" description="Disordered" evidence="1">
    <location>
        <begin position="162"/>
        <end position="183"/>
    </location>
</feature>
<comment type="caution">
    <text evidence="3">The sequence shown here is derived from an EMBL/GenBank/DDBJ whole genome shotgun (WGS) entry which is preliminary data.</text>
</comment>
<dbReference type="VEuPathDB" id="FungiDB:AB675_3817"/>
<accession>A0A0N0NHS9</accession>
<dbReference type="AlphaFoldDB" id="A0A0N0NHS9"/>
<gene>
    <name evidence="3" type="ORF">AB675_3817</name>
</gene>
<reference evidence="3 4" key="1">
    <citation type="submission" date="2015-06" db="EMBL/GenBank/DDBJ databases">
        <title>Draft genome of the ant-associated black yeast Phialophora attae CBS 131958.</title>
        <authorList>
            <person name="Moreno L.F."/>
            <person name="Stielow B.J."/>
            <person name="de Hoog S."/>
            <person name="Vicente V.A."/>
            <person name="Weiss V.A."/>
            <person name="de Vries M."/>
            <person name="Cruz L.M."/>
            <person name="Souza E.M."/>
        </authorList>
    </citation>
    <scope>NUCLEOTIDE SEQUENCE [LARGE SCALE GENOMIC DNA]</scope>
    <source>
        <strain evidence="3 4">CBS 131958</strain>
    </source>
</reference>
<evidence type="ECO:0000256" key="2">
    <source>
        <dbReference type="SAM" id="Phobius"/>
    </source>
</evidence>
<keyword evidence="2" id="KW-1133">Transmembrane helix</keyword>
<feature type="compositionally biased region" description="Polar residues" evidence="1">
    <location>
        <begin position="162"/>
        <end position="171"/>
    </location>
</feature>
<evidence type="ECO:0000256" key="1">
    <source>
        <dbReference type="SAM" id="MobiDB-lite"/>
    </source>
</evidence>
<keyword evidence="2" id="KW-0812">Transmembrane</keyword>
<keyword evidence="2" id="KW-0472">Membrane</keyword>
<evidence type="ECO:0000313" key="4">
    <source>
        <dbReference type="Proteomes" id="UP000038010"/>
    </source>
</evidence>
<dbReference type="Proteomes" id="UP000038010">
    <property type="component" value="Unassembled WGS sequence"/>
</dbReference>
<dbReference type="RefSeq" id="XP_017994881.1">
    <property type="nucleotide sequence ID" value="XM_018143901.1"/>
</dbReference>
<name>A0A0N0NHS9_9EURO</name>
<feature type="transmembrane region" description="Helical" evidence="2">
    <location>
        <begin position="262"/>
        <end position="284"/>
    </location>
</feature>
<evidence type="ECO:0000313" key="3">
    <source>
        <dbReference type="EMBL" id="KPI34918.1"/>
    </source>
</evidence>
<dbReference type="GeneID" id="28735781"/>
<protein>
    <submittedName>
        <fullName evidence="3">Uncharacterized protein</fullName>
    </submittedName>
</protein>
<organism evidence="3 4">
    <name type="scientific">Cyphellophora attinorum</name>
    <dbReference type="NCBI Taxonomy" id="1664694"/>
    <lineage>
        <taxon>Eukaryota</taxon>
        <taxon>Fungi</taxon>
        <taxon>Dikarya</taxon>
        <taxon>Ascomycota</taxon>
        <taxon>Pezizomycotina</taxon>
        <taxon>Eurotiomycetes</taxon>
        <taxon>Chaetothyriomycetidae</taxon>
        <taxon>Chaetothyriales</taxon>
        <taxon>Cyphellophoraceae</taxon>
        <taxon>Cyphellophora</taxon>
    </lineage>
</organism>
<dbReference type="EMBL" id="LFJN01000047">
    <property type="protein sequence ID" value="KPI34918.1"/>
    <property type="molecule type" value="Genomic_DNA"/>
</dbReference>